<dbReference type="SUPFAM" id="SSF55781">
    <property type="entry name" value="GAF domain-like"/>
    <property type="match status" value="1"/>
</dbReference>
<evidence type="ECO:0000259" key="5">
    <source>
        <dbReference type="PROSITE" id="PS51078"/>
    </source>
</evidence>
<evidence type="ECO:0000259" key="4">
    <source>
        <dbReference type="PROSITE" id="PS51077"/>
    </source>
</evidence>
<organism evidence="6 7">
    <name type="scientific">Microbacterium aoyamense</name>
    <dbReference type="NCBI Taxonomy" id="344166"/>
    <lineage>
        <taxon>Bacteria</taxon>
        <taxon>Bacillati</taxon>
        <taxon>Actinomycetota</taxon>
        <taxon>Actinomycetes</taxon>
        <taxon>Micrococcales</taxon>
        <taxon>Microbacteriaceae</taxon>
        <taxon>Microbacterium</taxon>
    </lineage>
</organism>
<dbReference type="SUPFAM" id="SSF46785">
    <property type="entry name" value="Winged helix' DNA-binding domain"/>
    <property type="match status" value="1"/>
</dbReference>
<feature type="domain" description="IclR-ED" evidence="5">
    <location>
        <begin position="84"/>
        <end position="268"/>
    </location>
</feature>
<dbReference type="Gene3D" id="1.10.10.10">
    <property type="entry name" value="Winged helix-like DNA-binding domain superfamily/Winged helix DNA-binding domain"/>
    <property type="match status" value="1"/>
</dbReference>
<dbReference type="InterPro" id="IPR029016">
    <property type="entry name" value="GAF-like_dom_sf"/>
</dbReference>
<dbReference type="PROSITE" id="PS51078">
    <property type="entry name" value="ICLR_ED"/>
    <property type="match status" value="1"/>
</dbReference>
<proteinExistence type="predicted"/>
<keyword evidence="7" id="KW-1185">Reference proteome</keyword>
<dbReference type="EMBL" id="BAAAOF010000004">
    <property type="protein sequence ID" value="GAA1930994.1"/>
    <property type="molecule type" value="Genomic_DNA"/>
</dbReference>
<keyword evidence="3" id="KW-0804">Transcription</keyword>
<dbReference type="PANTHER" id="PTHR30136">
    <property type="entry name" value="HELIX-TURN-HELIX TRANSCRIPTIONAL REGULATOR, ICLR FAMILY"/>
    <property type="match status" value="1"/>
</dbReference>
<evidence type="ECO:0000256" key="1">
    <source>
        <dbReference type="ARBA" id="ARBA00023015"/>
    </source>
</evidence>
<keyword evidence="2" id="KW-0238">DNA-binding</keyword>
<gene>
    <name evidence="6" type="ORF">GCM10009775_23950</name>
</gene>
<dbReference type="PROSITE" id="PS51077">
    <property type="entry name" value="HTH_ICLR"/>
    <property type="match status" value="1"/>
</dbReference>
<dbReference type="PANTHER" id="PTHR30136:SF35">
    <property type="entry name" value="HTH-TYPE TRANSCRIPTIONAL REGULATOR RV1719"/>
    <property type="match status" value="1"/>
</dbReference>
<dbReference type="InterPro" id="IPR050707">
    <property type="entry name" value="HTH_MetabolicPath_Reg"/>
</dbReference>
<dbReference type="InterPro" id="IPR014757">
    <property type="entry name" value="Tscrpt_reg_IclR_C"/>
</dbReference>
<comment type="caution">
    <text evidence="6">The sequence shown here is derived from an EMBL/GenBank/DDBJ whole genome shotgun (WGS) entry which is preliminary data.</text>
</comment>
<dbReference type="Pfam" id="PF01614">
    <property type="entry name" value="IclR_C"/>
    <property type="match status" value="1"/>
</dbReference>
<evidence type="ECO:0000256" key="2">
    <source>
        <dbReference type="ARBA" id="ARBA00023125"/>
    </source>
</evidence>
<dbReference type="Proteomes" id="UP001501343">
    <property type="component" value="Unassembled WGS sequence"/>
</dbReference>
<dbReference type="Gene3D" id="3.30.450.40">
    <property type="match status" value="1"/>
</dbReference>
<dbReference type="RefSeq" id="WP_248148060.1">
    <property type="nucleotide sequence ID" value="NZ_BAAAOF010000004.1"/>
</dbReference>
<evidence type="ECO:0000313" key="6">
    <source>
        <dbReference type="EMBL" id="GAA1930994.1"/>
    </source>
</evidence>
<feature type="domain" description="HTH iclR-type" evidence="4">
    <location>
        <begin position="21"/>
        <end position="83"/>
    </location>
</feature>
<dbReference type="InterPro" id="IPR036388">
    <property type="entry name" value="WH-like_DNA-bd_sf"/>
</dbReference>
<evidence type="ECO:0000313" key="7">
    <source>
        <dbReference type="Proteomes" id="UP001501343"/>
    </source>
</evidence>
<dbReference type="InterPro" id="IPR005471">
    <property type="entry name" value="Tscrpt_reg_IclR_N"/>
</dbReference>
<sequence>MDLAHSEAVDEGLSPRREGHITALQNGLAVLDMFDVDRPIITVAEIARHLGTHKSTASRIAATLVTSGFLRPATVGTGFQLTGKMTRLASIAAADTNLTTVAAPFLRQLVDELGETCHLGVLEGKEAVTVALMDGSFSVRMHSFVGKRSPAHCTAMGKVLLSQLQPSTLDMLYPTEQLTGGSTTHSVQSKRQLLDQLNVIRLHGYAIDDEELEIGLRCVAAPIRDHEDRVVASITIAGSSSRIAMARIDEYAARVIEQADRISRELGAHDRSDS</sequence>
<evidence type="ECO:0000256" key="3">
    <source>
        <dbReference type="ARBA" id="ARBA00023163"/>
    </source>
</evidence>
<protein>
    <submittedName>
        <fullName evidence="6">IclR family transcriptional regulator</fullName>
    </submittedName>
</protein>
<reference evidence="7" key="1">
    <citation type="journal article" date="2019" name="Int. J. Syst. Evol. Microbiol.">
        <title>The Global Catalogue of Microorganisms (GCM) 10K type strain sequencing project: providing services to taxonomists for standard genome sequencing and annotation.</title>
        <authorList>
            <consortium name="The Broad Institute Genomics Platform"/>
            <consortium name="The Broad Institute Genome Sequencing Center for Infectious Disease"/>
            <person name="Wu L."/>
            <person name="Ma J."/>
        </authorList>
    </citation>
    <scope>NUCLEOTIDE SEQUENCE [LARGE SCALE GENOMIC DNA]</scope>
    <source>
        <strain evidence="7">JCM 14900</strain>
    </source>
</reference>
<accession>A0ABP5B4V4</accession>
<name>A0ABP5B4V4_9MICO</name>
<dbReference type="Pfam" id="PF09339">
    <property type="entry name" value="HTH_IclR"/>
    <property type="match status" value="1"/>
</dbReference>
<keyword evidence="1" id="KW-0805">Transcription regulation</keyword>
<dbReference type="SMART" id="SM00346">
    <property type="entry name" value="HTH_ICLR"/>
    <property type="match status" value="1"/>
</dbReference>
<dbReference type="InterPro" id="IPR036390">
    <property type="entry name" value="WH_DNA-bd_sf"/>
</dbReference>